<dbReference type="Gene3D" id="3.40.250.10">
    <property type="entry name" value="Rhodanese-like domain"/>
    <property type="match status" value="1"/>
</dbReference>
<evidence type="ECO:0000259" key="1">
    <source>
        <dbReference type="PROSITE" id="PS50206"/>
    </source>
</evidence>
<dbReference type="InterPro" id="IPR001763">
    <property type="entry name" value="Rhodanese-like_dom"/>
</dbReference>
<name>A0ABW7C8R9_9CYAN</name>
<dbReference type="EMBL" id="JAZAQF010000049">
    <property type="protein sequence ID" value="MFG3817564.1"/>
    <property type="molecule type" value="Genomic_DNA"/>
</dbReference>
<dbReference type="Proteomes" id="UP001604335">
    <property type="component" value="Unassembled WGS sequence"/>
</dbReference>
<dbReference type="PANTHER" id="PTHR43629">
    <property type="entry name" value="PEPTIDYL-PROLYL CIS-TRANS ISOMERASE"/>
    <property type="match status" value="1"/>
</dbReference>
<dbReference type="PANTHER" id="PTHR43629:SF2">
    <property type="entry name" value="RHODANESE-LIKE_PPIC DOMAIN-CONTAINING PROTEIN 12, CHLOROPLASTIC"/>
    <property type="match status" value="1"/>
</dbReference>
<dbReference type="InterPro" id="IPR036873">
    <property type="entry name" value="Rhodanese-like_dom_sf"/>
</dbReference>
<keyword evidence="3" id="KW-1185">Reference proteome</keyword>
<evidence type="ECO:0000313" key="3">
    <source>
        <dbReference type="Proteomes" id="UP001604335"/>
    </source>
</evidence>
<gene>
    <name evidence="2" type="ORF">VPK24_07940</name>
</gene>
<organism evidence="2 3">
    <name type="scientific">Limnothrix redekei LRLZ20PSL1</name>
    <dbReference type="NCBI Taxonomy" id="3112953"/>
    <lineage>
        <taxon>Bacteria</taxon>
        <taxon>Bacillati</taxon>
        <taxon>Cyanobacteriota</taxon>
        <taxon>Cyanophyceae</taxon>
        <taxon>Pseudanabaenales</taxon>
        <taxon>Pseudanabaenaceae</taxon>
        <taxon>Limnothrix</taxon>
    </lineage>
</organism>
<dbReference type="Pfam" id="PF00581">
    <property type="entry name" value="Rhodanese"/>
    <property type="match status" value="1"/>
</dbReference>
<dbReference type="RefSeq" id="WP_190530690.1">
    <property type="nucleotide sequence ID" value="NZ_JAZAQF010000049.1"/>
</dbReference>
<dbReference type="SMART" id="SM00450">
    <property type="entry name" value="RHOD"/>
    <property type="match status" value="1"/>
</dbReference>
<dbReference type="SUPFAM" id="SSF52821">
    <property type="entry name" value="Rhodanese/Cell cycle control phosphatase"/>
    <property type="match status" value="1"/>
</dbReference>
<proteinExistence type="predicted"/>
<feature type="domain" description="Rhodanese" evidence="1">
    <location>
        <begin position="20"/>
        <end position="108"/>
    </location>
</feature>
<sequence length="110" mass="12460">MDTVTVQDLAAYLREPTGLVQLVDVREPQELALSQLPGFINLPLSEYEQWSTMIESILNFNQETWVICHHGLRSAQMCQWLEGKGCQVVKNITGGIHAYALEIDRSVPLY</sequence>
<comment type="caution">
    <text evidence="2">The sequence shown here is derived from an EMBL/GenBank/DDBJ whole genome shotgun (WGS) entry which is preliminary data.</text>
</comment>
<dbReference type="InterPro" id="IPR052204">
    <property type="entry name" value="PpiC/parvulin_rotamase"/>
</dbReference>
<reference evidence="3" key="1">
    <citation type="journal article" date="2024" name="Algal Res.">
        <title>Biochemical, toxicological and genomic investigation of a high-biomass producing Limnothrix strain isolated from Italian shallow drinking water reservoir.</title>
        <authorList>
            <person name="Simonazzi M."/>
            <person name="Shishido T.K."/>
            <person name="Delbaje E."/>
            <person name="Wahlsten M."/>
            <person name="Fewer D.P."/>
            <person name="Sivonen K."/>
            <person name="Pezzolesi L."/>
            <person name="Pistocchi R."/>
        </authorList>
    </citation>
    <scope>NUCLEOTIDE SEQUENCE [LARGE SCALE GENOMIC DNA]</scope>
    <source>
        <strain evidence="3">LRLZ20PSL1</strain>
    </source>
</reference>
<evidence type="ECO:0000313" key="2">
    <source>
        <dbReference type="EMBL" id="MFG3817564.1"/>
    </source>
</evidence>
<dbReference type="PROSITE" id="PS50206">
    <property type="entry name" value="RHODANESE_3"/>
    <property type="match status" value="1"/>
</dbReference>
<accession>A0ABW7C8R9</accession>
<protein>
    <submittedName>
        <fullName evidence="2">Rhodanese-like domain-containing protein</fullName>
    </submittedName>
</protein>